<dbReference type="InterPro" id="IPR052753">
    <property type="entry name" value="Rbr2/Nigerythrin"/>
</dbReference>
<dbReference type="SUPFAM" id="SSF47240">
    <property type="entry name" value="Ferritin-like"/>
    <property type="match status" value="1"/>
</dbReference>
<reference evidence="3" key="1">
    <citation type="submission" date="2016-09" db="EMBL/GenBank/DDBJ databases">
        <authorList>
            <person name="Koehorst J."/>
        </authorList>
    </citation>
    <scope>NUCLEOTIDE SEQUENCE [LARGE SCALE GENOMIC DNA]</scope>
</reference>
<feature type="domain" description="Ferritin-like diiron" evidence="1">
    <location>
        <begin position="8"/>
        <end position="151"/>
    </location>
</feature>
<dbReference type="Pfam" id="PF02915">
    <property type="entry name" value="Rubrerythrin"/>
    <property type="match status" value="1"/>
</dbReference>
<accession>A0A1H6K944</accession>
<dbReference type="KEGG" id="agl:PYTT_0200"/>
<evidence type="ECO:0000313" key="2">
    <source>
        <dbReference type="EMBL" id="SEH71820.1"/>
    </source>
</evidence>
<evidence type="ECO:0000313" key="3">
    <source>
        <dbReference type="Proteomes" id="UP000176204"/>
    </source>
</evidence>
<dbReference type="InterPro" id="IPR012347">
    <property type="entry name" value="Ferritin-like"/>
</dbReference>
<proteinExistence type="predicted"/>
<dbReference type="GO" id="GO:0046872">
    <property type="term" value="F:metal ion binding"/>
    <property type="evidence" value="ECO:0007669"/>
    <property type="project" value="InterPro"/>
</dbReference>
<dbReference type="EMBL" id="LT629973">
    <property type="protein sequence ID" value="SEH71820.1"/>
    <property type="molecule type" value="Genomic_DNA"/>
</dbReference>
<evidence type="ECO:0000259" key="1">
    <source>
        <dbReference type="PROSITE" id="PS50905"/>
    </source>
</evidence>
<keyword evidence="3" id="KW-1185">Reference proteome</keyword>
<dbReference type="Gene3D" id="1.20.1260.10">
    <property type="match status" value="1"/>
</dbReference>
<name>A0A1H6K944_9BACT</name>
<dbReference type="InterPro" id="IPR009040">
    <property type="entry name" value="Ferritin-like_diiron"/>
</dbReference>
<dbReference type="CDD" id="cd01041">
    <property type="entry name" value="Rubrerythrin"/>
    <property type="match status" value="1"/>
</dbReference>
<dbReference type="PROSITE" id="PS50905">
    <property type="entry name" value="FERRITIN_LIKE"/>
    <property type="match status" value="1"/>
</dbReference>
<dbReference type="STRING" id="1679444.PYTT_0200"/>
<dbReference type="PANTHER" id="PTHR33746:SF4">
    <property type="entry name" value="RUBRERYTHRIN"/>
    <property type="match status" value="1"/>
</dbReference>
<sequence>MVHVIFYIALMEMTLENLKNAVAGESTASAAYAAYATKASYEGYPAIQRLFEAASKAERVHAVNHMKVLELLGGKVEDLDINIHVGTTSDNLRAAIAGETYEFESMYPSFIADAQAEDVPLAIRSFTWSLESEKGHADLYRAALHQLEQGTPHALPNMYHVCLNCGDTFSSLAGLVMCPLCGKLPQRYK</sequence>
<dbReference type="GO" id="GO:0016491">
    <property type="term" value="F:oxidoreductase activity"/>
    <property type="evidence" value="ECO:0007669"/>
    <property type="project" value="InterPro"/>
</dbReference>
<protein>
    <submittedName>
        <fullName evidence="2">Rubrerythrin</fullName>
    </submittedName>
</protein>
<dbReference type="Proteomes" id="UP000176204">
    <property type="component" value="Chromosome I"/>
</dbReference>
<organism evidence="2 3">
    <name type="scientific">Akkermansia glycaniphila</name>
    <dbReference type="NCBI Taxonomy" id="1679444"/>
    <lineage>
        <taxon>Bacteria</taxon>
        <taxon>Pseudomonadati</taxon>
        <taxon>Verrucomicrobiota</taxon>
        <taxon>Verrucomicrobiia</taxon>
        <taxon>Verrucomicrobiales</taxon>
        <taxon>Akkermansiaceae</taxon>
        <taxon>Akkermansia</taxon>
    </lineage>
</organism>
<dbReference type="AlphaFoldDB" id="A0A1H6K944"/>
<dbReference type="InterPro" id="IPR009078">
    <property type="entry name" value="Ferritin-like_SF"/>
</dbReference>
<dbReference type="InterPro" id="IPR003251">
    <property type="entry name" value="Rr_diiron-bd_dom"/>
</dbReference>
<dbReference type="PANTHER" id="PTHR33746">
    <property type="entry name" value="RUBRERYTHRIN"/>
    <property type="match status" value="1"/>
</dbReference>
<gene>
    <name evidence="2" type="ORF">PYTT_0200</name>
</gene>